<evidence type="ECO:0000313" key="1">
    <source>
        <dbReference type="EMBL" id="MFG6488264.1"/>
    </source>
</evidence>
<keyword evidence="2" id="KW-1185">Reference proteome</keyword>
<dbReference type="EMBL" id="JBIGIC010000008">
    <property type="protein sequence ID" value="MFG6488264.1"/>
    <property type="molecule type" value="Genomic_DNA"/>
</dbReference>
<dbReference type="RefSeq" id="WP_394412813.1">
    <property type="nucleotide sequence ID" value="NZ_JBIGIC010000008.1"/>
</dbReference>
<gene>
    <name evidence="1" type="ORF">ACG04R_16375</name>
</gene>
<organism evidence="1 2">
    <name type="scientific">Pelomonas candidula</name>
    <dbReference type="NCBI Taxonomy" id="3299025"/>
    <lineage>
        <taxon>Bacteria</taxon>
        <taxon>Pseudomonadati</taxon>
        <taxon>Pseudomonadota</taxon>
        <taxon>Betaproteobacteria</taxon>
        <taxon>Burkholderiales</taxon>
        <taxon>Sphaerotilaceae</taxon>
        <taxon>Roseateles</taxon>
    </lineage>
</organism>
<proteinExistence type="predicted"/>
<accession>A0ABW7HED0</accession>
<evidence type="ECO:0000313" key="2">
    <source>
        <dbReference type="Proteomes" id="UP001606134"/>
    </source>
</evidence>
<reference evidence="1 2" key="1">
    <citation type="submission" date="2024-08" db="EMBL/GenBank/DDBJ databases">
        <authorList>
            <person name="Lu H."/>
        </authorList>
    </citation>
    <scope>NUCLEOTIDE SEQUENCE [LARGE SCALE GENOMIC DNA]</scope>
    <source>
        <strain evidence="1 2">BYS78W</strain>
    </source>
</reference>
<dbReference type="Proteomes" id="UP001606134">
    <property type="component" value="Unassembled WGS sequence"/>
</dbReference>
<name>A0ABW7HED0_9BURK</name>
<comment type="caution">
    <text evidence="1">The sequence shown here is derived from an EMBL/GenBank/DDBJ whole genome shotgun (WGS) entry which is preliminary data.</text>
</comment>
<sequence length="90" mass="9844">MALYRVLAPLKTVEELDEMLQDVDHNAQALGMSDFADGHVDPPGMFADEVLLLEAWSAGQRLQAELEEMQACPGCQIPAYDWNGVCAVHG</sequence>
<protein>
    <submittedName>
        <fullName evidence="1">Uncharacterized protein</fullName>
    </submittedName>
</protein>